<accession>A0A8B7N9Q0</accession>
<keyword evidence="2" id="KW-0812">Transmembrane</keyword>
<dbReference type="CDD" id="cd00063">
    <property type="entry name" value="FN3"/>
    <property type="match status" value="1"/>
</dbReference>
<dbReference type="InterPro" id="IPR036116">
    <property type="entry name" value="FN3_sf"/>
</dbReference>
<feature type="domain" description="Fibronectin type-III" evidence="3">
    <location>
        <begin position="1"/>
        <end position="47"/>
    </location>
</feature>
<feature type="compositionally biased region" description="Basic and acidic residues" evidence="1">
    <location>
        <begin position="90"/>
        <end position="108"/>
    </location>
</feature>
<dbReference type="KEGG" id="hazt:108667557"/>
<keyword evidence="2" id="KW-0472">Membrane</keyword>
<reference evidence="5" key="1">
    <citation type="submission" date="2025-08" db="UniProtKB">
        <authorList>
            <consortium name="RefSeq"/>
        </authorList>
    </citation>
    <scope>IDENTIFICATION</scope>
    <source>
        <tissue evidence="5">Whole organism</tissue>
    </source>
</reference>
<dbReference type="RefSeq" id="XP_018010088.1">
    <property type="nucleotide sequence ID" value="XM_018154599.1"/>
</dbReference>
<dbReference type="Gene3D" id="2.60.40.10">
    <property type="entry name" value="Immunoglobulins"/>
    <property type="match status" value="2"/>
</dbReference>
<dbReference type="GeneID" id="108667557"/>
<keyword evidence="4" id="KW-1185">Reference proteome</keyword>
<feature type="transmembrane region" description="Helical" evidence="2">
    <location>
        <begin position="383"/>
        <end position="403"/>
    </location>
</feature>
<dbReference type="PROSITE" id="PS50853">
    <property type="entry name" value="FN3"/>
    <property type="match status" value="3"/>
</dbReference>
<evidence type="ECO:0000259" key="3">
    <source>
        <dbReference type="PROSITE" id="PS50853"/>
    </source>
</evidence>
<organism evidence="4 5">
    <name type="scientific">Hyalella azteca</name>
    <name type="common">Amphipod</name>
    <dbReference type="NCBI Taxonomy" id="294128"/>
    <lineage>
        <taxon>Eukaryota</taxon>
        <taxon>Metazoa</taxon>
        <taxon>Ecdysozoa</taxon>
        <taxon>Arthropoda</taxon>
        <taxon>Crustacea</taxon>
        <taxon>Multicrustacea</taxon>
        <taxon>Malacostraca</taxon>
        <taxon>Eumalacostraca</taxon>
        <taxon>Peracarida</taxon>
        <taxon>Amphipoda</taxon>
        <taxon>Senticaudata</taxon>
        <taxon>Talitrida</taxon>
        <taxon>Talitroidea</taxon>
        <taxon>Hyalellidae</taxon>
        <taxon>Hyalella</taxon>
    </lineage>
</organism>
<keyword evidence="2" id="KW-1133">Transmembrane helix</keyword>
<feature type="compositionally biased region" description="Low complexity" evidence="1">
    <location>
        <begin position="109"/>
        <end position="122"/>
    </location>
</feature>
<dbReference type="Pfam" id="PF00041">
    <property type="entry name" value="fn3"/>
    <property type="match status" value="1"/>
</dbReference>
<dbReference type="InterPro" id="IPR003961">
    <property type="entry name" value="FN3_dom"/>
</dbReference>
<feature type="domain" description="Fibronectin type-III" evidence="3">
    <location>
        <begin position="273"/>
        <end position="371"/>
    </location>
</feature>
<protein>
    <submittedName>
        <fullName evidence="5">Protein sevenless</fullName>
    </submittedName>
</protein>
<feature type="region of interest" description="Disordered" evidence="1">
    <location>
        <begin position="90"/>
        <end position="122"/>
    </location>
</feature>
<evidence type="ECO:0000313" key="5">
    <source>
        <dbReference type="RefSeq" id="XP_018010088.1"/>
    </source>
</evidence>
<dbReference type="AlphaFoldDB" id="A0A8B7N9Q0"/>
<dbReference type="SUPFAM" id="SSF49265">
    <property type="entry name" value="Fibronectin type III"/>
    <property type="match status" value="3"/>
</dbReference>
<evidence type="ECO:0000313" key="4">
    <source>
        <dbReference type="Proteomes" id="UP000694843"/>
    </source>
</evidence>
<dbReference type="PANTHER" id="PTHR46957:SF3">
    <property type="entry name" value="CYTOKINE RECEPTOR"/>
    <property type="match status" value="1"/>
</dbReference>
<dbReference type="OrthoDB" id="65481at2759"/>
<evidence type="ECO:0000256" key="1">
    <source>
        <dbReference type="SAM" id="MobiDB-lite"/>
    </source>
</evidence>
<name>A0A8B7N9Q0_HYAAZ</name>
<dbReference type="SMART" id="SM00060">
    <property type="entry name" value="FN3"/>
    <property type="match status" value="3"/>
</dbReference>
<evidence type="ECO:0000256" key="2">
    <source>
        <dbReference type="SAM" id="Phobius"/>
    </source>
</evidence>
<dbReference type="PANTHER" id="PTHR46957">
    <property type="entry name" value="CYTOKINE RECEPTOR"/>
    <property type="match status" value="1"/>
</dbReference>
<dbReference type="InterPro" id="IPR013783">
    <property type="entry name" value="Ig-like_fold"/>
</dbReference>
<dbReference type="GO" id="GO:0016020">
    <property type="term" value="C:membrane"/>
    <property type="evidence" value="ECO:0007669"/>
    <property type="project" value="UniProtKB-SubCell"/>
</dbReference>
<feature type="domain" description="Fibronectin type-III" evidence="3">
    <location>
        <begin position="165"/>
        <end position="272"/>
    </location>
</feature>
<dbReference type="InterPro" id="IPR050713">
    <property type="entry name" value="RTP_Phos/Ushers"/>
</dbReference>
<gene>
    <name evidence="5" type="primary">LOC108667557</name>
</gene>
<proteinExistence type="predicted"/>
<dbReference type="Proteomes" id="UP000694843">
    <property type="component" value="Unplaced"/>
</dbReference>
<sequence length="405" mass="43285">MKVADGHVVTIGGLRAFTTYAVQVETTTRHHHLSTISNITTFTTRAAVPPTPRVIGVTGLDPETLAVTFVAEAGLPYRIFWQSSHVVDSVDRPAGRPDVDRPDADRPADGTVAETSASSSASVRVTDRVTGLQGDTKYSVWVRLMSAQDSSVFADSPAVEGLTLPPLPPLHLVNASAHSLTVSWTAPADMSVLRHAVDHLLPGADPTAADGWSTRTLEQTSPSHTFTHRVGGLPPGSSQLFRVRVTYNTTLHTFTWLGDPPFNFSTLDAAPSAPGEVRLQQVGSPEHTWQAWWAPARDHGSPVLVYELQAAPLPTDESSENFTSLYNGSANHWAVSGLDPVGVYVLRARALNDVGWGPWGASNPLHMSHLGAFYPTSPSLPTILAAAVPAALLLLMLMLLLVCGE</sequence>